<keyword evidence="2" id="KW-1185">Reference proteome</keyword>
<dbReference type="AlphaFoldDB" id="A0A2S6GTR9"/>
<organism evidence="1 2">
    <name type="scientific">Actinokineospora auranticolor</name>
    <dbReference type="NCBI Taxonomy" id="155976"/>
    <lineage>
        <taxon>Bacteria</taxon>
        <taxon>Bacillati</taxon>
        <taxon>Actinomycetota</taxon>
        <taxon>Actinomycetes</taxon>
        <taxon>Pseudonocardiales</taxon>
        <taxon>Pseudonocardiaceae</taxon>
        <taxon>Actinokineospora</taxon>
    </lineage>
</organism>
<reference evidence="1 2" key="1">
    <citation type="submission" date="2018-02" db="EMBL/GenBank/DDBJ databases">
        <title>Genomic Encyclopedia of Archaeal and Bacterial Type Strains, Phase II (KMG-II): from individual species to whole genera.</title>
        <authorList>
            <person name="Goeker M."/>
        </authorList>
    </citation>
    <scope>NUCLEOTIDE SEQUENCE [LARGE SCALE GENOMIC DNA]</scope>
    <source>
        <strain evidence="1 2">YU 961-1</strain>
    </source>
</reference>
<proteinExistence type="predicted"/>
<name>A0A2S6GTR9_9PSEU</name>
<dbReference type="RefSeq" id="WP_104479084.1">
    <property type="nucleotide sequence ID" value="NZ_CP154825.1"/>
</dbReference>
<dbReference type="Pfam" id="PF12796">
    <property type="entry name" value="Ank_2"/>
    <property type="match status" value="1"/>
</dbReference>
<dbReference type="SMART" id="SM00248">
    <property type="entry name" value="ANK"/>
    <property type="match status" value="2"/>
</dbReference>
<dbReference type="InterPro" id="IPR036770">
    <property type="entry name" value="Ankyrin_rpt-contain_sf"/>
</dbReference>
<accession>A0A2S6GTR9</accession>
<dbReference type="OrthoDB" id="189743at2"/>
<sequence>MTNGGWGGYGWHGWQDVSEIRRLLAAGANPDESTAWYLPPLHSAAEWGTAPVVAELAARVHDVDALAEGRTALWQAVAANRPDNARALVAAGADPRRDMMSGWSPARLSLAGPTPDLFAQGGSLTPSESATIAERQRLVAALDVEHIEGLGIACVADISAAEAIRRLDAEVVECDYEQVMGLWMDDPIGDDTINTMWVTEVPGGCVVAQPWGYGPQMPVVTGLLSVGTVCYGMYANPKSGNQGSIIRDGETVGWDLHPGGGPDVREDVLLSYLYWHHALAYCFAYTGLRPTDSRSITGPPDTWIRLPQRDYWARE</sequence>
<dbReference type="EMBL" id="PTIX01000005">
    <property type="protein sequence ID" value="PPK68589.1"/>
    <property type="molecule type" value="Genomic_DNA"/>
</dbReference>
<evidence type="ECO:0000313" key="1">
    <source>
        <dbReference type="EMBL" id="PPK68589.1"/>
    </source>
</evidence>
<protein>
    <submittedName>
        <fullName evidence="1">Ankyrin repeat protein</fullName>
    </submittedName>
</protein>
<comment type="caution">
    <text evidence="1">The sequence shown here is derived from an EMBL/GenBank/DDBJ whole genome shotgun (WGS) entry which is preliminary data.</text>
</comment>
<gene>
    <name evidence="1" type="ORF">CLV40_105318</name>
</gene>
<dbReference type="InterPro" id="IPR002110">
    <property type="entry name" value="Ankyrin_rpt"/>
</dbReference>
<dbReference type="SUPFAM" id="SSF48403">
    <property type="entry name" value="Ankyrin repeat"/>
    <property type="match status" value="1"/>
</dbReference>
<dbReference type="Gene3D" id="1.25.40.20">
    <property type="entry name" value="Ankyrin repeat-containing domain"/>
    <property type="match status" value="1"/>
</dbReference>
<evidence type="ECO:0000313" key="2">
    <source>
        <dbReference type="Proteomes" id="UP000239203"/>
    </source>
</evidence>
<dbReference type="Proteomes" id="UP000239203">
    <property type="component" value="Unassembled WGS sequence"/>
</dbReference>